<accession>A0ABN2W4U4</accession>
<feature type="domain" description="Inosine monophosphate cyclohydrolase-like" evidence="2">
    <location>
        <begin position="92"/>
        <end position="251"/>
    </location>
</feature>
<comment type="caution">
    <text evidence="3">The sequence shown here is derived from an EMBL/GenBank/DDBJ whole genome shotgun (WGS) entry which is preliminary data.</text>
</comment>
<protein>
    <recommendedName>
        <fullName evidence="2">Inosine monophosphate cyclohydrolase-like domain-containing protein</fullName>
    </recommendedName>
</protein>
<dbReference type="Proteomes" id="UP001500016">
    <property type="component" value="Unassembled WGS sequence"/>
</dbReference>
<dbReference type="InterPro" id="IPR020600">
    <property type="entry name" value="IMP_cyclohydrolase-like"/>
</dbReference>
<feature type="region of interest" description="Disordered" evidence="1">
    <location>
        <begin position="63"/>
        <end position="88"/>
    </location>
</feature>
<evidence type="ECO:0000256" key="1">
    <source>
        <dbReference type="SAM" id="MobiDB-lite"/>
    </source>
</evidence>
<name>A0ABN2W4U4_9ACTN</name>
<gene>
    <name evidence="3" type="ORF">GCM10009801_44540</name>
</gene>
<evidence type="ECO:0000259" key="2">
    <source>
        <dbReference type="Pfam" id="PF07826"/>
    </source>
</evidence>
<organism evidence="3 4">
    <name type="scientific">Streptomyces albiaxialis</name>
    <dbReference type="NCBI Taxonomy" id="329523"/>
    <lineage>
        <taxon>Bacteria</taxon>
        <taxon>Bacillati</taxon>
        <taxon>Actinomycetota</taxon>
        <taxon>Actinomycetes</taxon>
        <taxon>Kitasatosporales</taxon>
        <taxon>Streptomycetaceae</taxon>
        <taxon>Streptomyces</taxon>
    </lineage>
</organism>
<evidence type="ECO:0000313" key="3">
    <source>
        <dbReference type="EMBL" id="GAA2083831.1"/>
    </source>
</evidence>
<evidence type="ECO:0000313" key="4">
    <source>
        <dbReference type="Proteomes" id="UP001500016"/>
    </source>
</evidence>
<dbReference type="Gene3D" id="3.60.20.20">
    <property type="entry name" value="Inosine monophosphate cyclohydrolase-like"/>
    <property type="match status" value="2"/>
</dbReference>
<dbReference type="EMBL" id="BAAAPE010000011">
    <property type="protein sequence ID" value="GAA2083831.1"/>
    <property type="molecule type" value="Genomic_DNA"/>
</dbReference>
<dbReference type="InterPro" id="IPR036795">
    <property type="entry name" value="IMP_cyclohydrolase-like_sf"/>
</dbReference>
<dbReference type="Pfam" id="PF07826">
    <property type="entry name" value="IMP_cyclohyd"/>
    <property type="match status" value="1"/>
</dbReference>
<proteinExistence type="predicted"/>
<sequence>MSGAVESVHEVVAGNPYPGRGVVWARTLDGALCGGYFLTGRSPASRTRTVRRGDGELIVAPTAAPAAPAGPGGPGAPGAPGVPGVPGAPAHDPLRHYVAARERDGWLVFGNGEQVATVSDRLRRGHAPAEALSGLEYEPDPPIFTPRITVVADVRDDAGDDARDDTRPGREAWFGAARRGRGGRTAADVLTLAVRDLEPGDAVLMTTYRSDGRTVATGEPYHEVRTEAAGRDGLLEELWSALDPRLRVAAAVFEPHRTAEAAVRHEIVPGPGSGP</sequence>
<keyword evidence="4" id="KW-1185">Reference proteome</keyword>
<reference evidence="3 4" key="1">
    <citation type="journal article" date="2019" name="Int. J. Syst. Evol. Microbiol.">
        <title>The Global Catalogue of Microorganisms (GCM) 10K type strain sequencing project: providing services to taxonomists for standard genome sequencing and annotation.</title>
        <authorList>
            <consortium name="The Broad Institute Genomics Platform"/>
            <consortium name="The Broad Institute Genome Sequencing Center for Infectious Disease"/>
            <person name="Wu L."/>
            <person name="Ma J."/>
        </authorList>
    </citation>
    <scope>NUCLEOTIDE SEQUENCE [LARGE SCALE GENOMIC DNA]</scope>
    <source>
        <strain evidence="3 4">JCM 15478</strain>
    </source>
</reference>
<dbReference type="SUPFAM" id="SSF75569">
    <property type="entry name" value="Archaeal IMP cyclohydrolase PurO"/>
    <property type="match status" value="1"/>
</dbReference>